<evidence type="ECO:0000313" key="2">
    <source>
        <dbReference type="Proteomes" id="UP001187471"/>
    </source>
</evidence>
<name>A0AA88U4X6_9ASTE</name>
<sequence>MKWVLMVVVGSGSGGGHALFTDLKPISFARVPDIGEGMRDTLHGYIEARGINENLFPFLQAWLYVKDHRQLMQWFKSVGSFINRKQGSEAYQKTGTKNHVQDFALKGIQLRWENRAFLSTLTIFNMGVVMEQMMTVVLIVSAYATTILK</sequence>
<dbReference type="AlphaFoldDB" id="A0AA88U4X6"/>
<gene>
    <name evidence="1" type="ORF">RJ640_001335</name>
</gene>
<dbReference type="Gene3D" id="3.10.280.10">
    <property type="entry name" value="Mitochondrial glycoprotein"/>
    <property type="match status" value="1"/>
</dbReference>
<evidence type="ECO:0000313" key="1">
    <source>
        <dbReference type="EMBL" id="KAK2971309.1"/>
    </source>
</evidence>
<comment type="caution">
    <text evidence="1">The sequence shown here is derived from an EMBL/GenBank/DDBJ whole genome shotgun (WGS) entry which is preliminary data.</text>
</comment>
<dbReference type="InterPro" id="IPR036561">
    <property type="entry name" value="MAM33_sf"/>
</dbReference>
<accession>A0AA88U4X6</accession>
<protein>
    <submittedName>
        <fullName evidence="1">Uncharacterized protein</fullName>
    </submittedName>
</protein>
<dbReference type="Pfam" id="PF02330">
    <property type="entry name" value="MAM33"/>
    <property type="match status" value="1"/>
</dbReference>
<dbReference type="EMBL" id="JAVXUO010002591">
    <property type="protein sequence ID" value="KAK2971309.1"/>
    <property type="molecule type" value="Genomic_DNA"/>
</dbReference>
<dbReference type="Proteomes" id="UP001187471">
    <property type="component" value="Unassembled WGS sequence"/>
</dbReference>
<feature type="non-terminal residue" evidence="1">
    <location>
        <position position="1"/>
    </location>
</feature>
<proteinExistence type="predicted"/>
<dbReference type="SUPFAM" id="SSF54529">
    <property type="entry name" value="Mitochondrial glycoprotein MAM33-like"/>
    <property type="match status" value="1"/>
</dbReference>
<keyword evidence="2" id="KW-1185">Reference proteome</keyword>
<dbReference type="GO" id="GO:0005759">
    <property type="term" value="C:mitochondrial matrix"/>
    <property type="evidence" value="ECO:0007669"/>
    <property type="project" value="InterPro"/>
</dbReference>
<reference evidence="1" key="1">
    <citation type="submission" date="2022-12" db="EMBL/GenBank/DDBJ databases">
        <title>Draft genome assemblies for two species of Escallonia (Escalloniales).</title>
        <authorList>
            <person name="Chanderbali A."/>
            <person name="Dervinis C."/>
            <person name="Anghel I."/>
            <person name="Soltis D."/>
            <person name="Soltis P."/>
            <person name="Zapata F."/>
        </authorList>
    </citation>
    <scope>NUCLEOTIDE SEQUENCE</scope>
    <source>
        <strain evidence="1">UCBG92.1500</strain>
        <tissue evidence="1">Leaf</tissue>
    </source>
</reference>
<dbReference type="InterPro" id="IPR003428">
    <property type="entry name" value="MAM33"/>
</dbReference>
<organism evidence="1 2">
    <name type="scientific">Escallonia rubra</name>
    <dbReference type="NCBI Taxonomy" id="112253"/>
    <lineage>
        <taxon>Eukaryota</taxon>
        <taxon>Viridiplantae</taxon>
        <taxon>Streptophyta</taxon>
        <taxon>Embryophyta</taxon>
        <taxon>Tracheophyta</taxon>
        <taxon>Spermatophyta</taxon>
        <taxon>Magnoliopsida</taxon>
        <taxon>eudicotyledons</taxon>
        <taxon>Gunneridae</taxon>
        <taxon>Pentapetalae</taxon>
        <taxon>asterids</taxon>
        <taxon>campanulids</taxon>
        <taxon>Escalloniales</taxon>
        <taxon>Escalloniaceae</taxon>
        <taxon>Escallonia</taxon>
    </lineage>
</organism>